<dbReference type="Pfam" id="PF04679">
    <property type="entry name" value="DNA_ligase_A_C"/>
    <property type="match status" value="1"/>
</dbReference>
<evidence type="ECO:0000259" key="5">
    <source>
        <dbReference type="PROSITE" id="PS50160"/>
    </source>
</evidence>
<accession>A0A2A2ZNB6</accession>
<dbReference type="PROSITE" id="PS50160">
    <property type="entry name" value="DNA_LIGASE_A3"/>
    <property type="match status" value="1"/>
</dbReference>
<dbReference type="EMBL" id="NSFD01000005">
    <property type="protein sequence ID" value="PBA27982.1"/>
    <property type="molecule type" value="Genomic_DNA"/>
</dbReference>
<keyword evidence="3" id="KW-0436">Ligase</keyword>
<dbReference type="Pfam" id="PF01068">
    <property type="entry name" value="DNA_ligase_A_M"/>
    <property type="match status" value="1"/>
</dbReference>
<dbReference type="InterPro" id="IPR012310">
    <property type="entry name" value="DNA_ligase_ATP-dep_cent"/>
</dbReference>
<protein>
    <recommendedName>
        <fullName evidence="2">DNA ligase (ATP)</fullName>
        <ecNumber evidence="2">6.5.1.1</ecNumber>
    </recommendedName>
</protein>
<dbReference type="EC" id="6.5.1.1" evidence="2"/>
<evidence type="ECO:0000256" key="4">
    <source>
        <dbReference type="ARBA" id="ARBA00034003"/>
    </source>
</evidence>
<comment type="caution">
    <text evidence="6">The sequence shown here is derived from an EMBL/GenBank/DDBJ whole genome shotgun (WGS) entry which is preliminary data.</text>
</comment>
<dbReference type="GO" id="GO:0006281">
    <property type="term" value="P:DNA repair"/>
    <property type="evidence" value="ECO:0007669"/>
    <property type="project" value="InterPro"/>
</dbReference>
<dbReference type="Gene3D" id="2.40.50.140">
    <property type="entry name" value="Nucleic acid-binding proteins"/>
    <property type="match status" value="1"/>
</dbReference>
<dbReference type="SUPFAM" id="SSF50249">
    <property type="entry name" value="Nucleic acid-binding proteins"/>
    <property type="match status" value="1"/>
</dbReference>
<dbReference type="SUPFAM" id="SSF56091">
    <property type="entry name" value="DNA ligase/mRNA capping enzyme, catalytic domain"/>
    <property type="match status" value="1"/>
</dbReference>
<comment type="catalytic activity">
    <reaction evidence="4">
        <text>ATP + (deoxyribonucleotide)n-3'-hydroxyl + 5'-phospho-(deoxyribonucleotide)m = (deoxyribonucleotide)n+m + AMP + diphosphate.</text>
        <dbReference type="EC" id="6.5.1.1"/>
    </reaction>
</comment>
<sequence length="307" mass="33102">MLATLGELPAGPGYSTEIKWDGFRLSVSADQAGVDVYTRGGANASATFPELAGIRDALGGRQAVLDGELVALDGSGRPSFSRLQQRWPMRRRPAAALLRQVPVRFYAFDVVGLDGRDLTGLAYARRREALDELGAAATGSSVFVVPPAWTDVDPREVLATAEEHGLEGVVAKSLDSLYVPGRSRAWIKRPIRRTCELVIVGWSGGRQVGSLLLAGHDADGQLVVVSEVGTGFSGAERRRLYRLLVEVPRSSSVAAGAPVDGGWRWVEPVYVGEVAYREYTGRGLRHGTWKGLRQRAIDGISVPPRDD</sequence>
<dbReference type="Gene3D" id="3.30.470.30">
    <property type="entry name" value="DNA ligase/mRNA capping enzyme"/>
    <property type="match status" value="1"/>
</dbReference>
<evidence type="ECO:0000256" key="2">
    <source>
        <dbReference type="ARBA" id="ARBA00012727"/>
    </source>
</evidence>
<evidence type="ECO:0000256" key="3">
    <source>
        <dbReference type="ARBA" id="ARBA00022598"/>
    </source>
</evidence>
<evidence type="ECO:0000313" key="6">
    <source>
        <dbReference type="EMBL" id="PBA27982.1"/>
    </source>
</evidence>
<comment type="similarity">
    <text evidence="1">Belongs to the ATP-dependent DNA ligase family.</text>
</comment>
<proteinExistence type="inferred from homology"/>
<dbReference type="CDD" id="cd07971">
    <property type="entry name" value="OBF_DNA_ligase_LigD"/>
    <property type="match status" value="1"/>
</dbReference>
<dbReference type="PANTHER" id="PTHR45674">
    <property type="entry name" value="DNA LIGASE 1/3 FAMILY MEMBER"/>
    <property type="match status" value="1"/>
</dbReference>
<dbReference type="AlphaFoldDB" id="A0A2A2ZNB6"/>
<dbReference type="CDD" id="cd07906">
    <property type="entry name" value="Adenylation_DNA_ligase_LigD_LigC"/>
    <property type="match status" value="1"/>
</dbReference>
<feature type="domain" description="ATP-dependent DNA ligase family profile" evidence="5">
    <location>
        <begin position="96"/>
        <end position="188"/>
    </location>
</feature>
<gene>
    <name evidence="6" type="ORF">CKJ66_04510</name>
</gene>
<name>A0A2A2ZNB6_MYCAV</name>
<dbReference type="Proteomes" id="UP000217768">
    <property type="component" value="Unassembled WGS sequence"/>
</dbReference>
<dbReference type="GO" id="GO:0003910">
    <property type="term" value="F:DNA ligase (ATP) activity"/>
    <property type="evidence" value="ECO:0007669"/>
    <property type="project" value="UniProtKB-EC"/>
</dbReference>
<evidence type="ECO:0000313" key="7">
    <source>
        <dbReference type="Proteomes" id="UP000217768"/>
    </source>
</evidence>
<dbReference type="InterPro" id="IPR050191">
    <property type="entry name" value="ATP-dep_DNA_ligase"/>
</dbReference>
<dbReference type="GO" id="GO:0006310">
    <property type="term" value="P:DNA recombination"/>
    <property type="evidence" value="ECO:0007669"/>
    <property type="project" value="InterPro"/>
</dbReference>
<dbReference type="InterPro" id="IPR012309">
    <property type="entry name" value="DNA_ligase_ATP-dep_C"/>
</dbReference>
<evidence type="ECO:0000256" key="1">
    <source>
        <dbReference type="ARBA" id="ARBA00007572"/>
    </source>
</evidence>
<organism evidence="6 7">
    <name type="scientific">Mycobacterium avium</name>
    <dbReference type="NCBI Taxonomy" id="1764"/>
    <lineage>
        <taxon>Bacteria</taxon>
        <taxon>Bacillati</taxon>
        <taxon>Actinomycetota</taxon>
        <taxon>Actinomycetes</taxon>
        <taxon>Mycobacteriales</taxon>
        <taxon>Mycobacteriaceae</taxon>
        <taxon>Mycobacterium</taxon>
        <taxon>Mycobacterium avium complex (MAC)</taxon>
    </lineage>
</organism>
<dbReference type="Gene3D" id="3.30.1490.70">
    <property type="match status" value="1"/>
</dbReference>
<dbReference type="PANTHER" id="PTHR45674:SF4">
    <property type="entry name" value="DNA LIGASE 1"/>
    <property type="match status" value="1"/>
</dbReference>
<dbReference type="InterPro" id="IPR012340">
    <property type="entry name" value="NA-bd_OB-fold"/>
</dbReference>
<reference evidence="6 7" key="1">
    <citation type="submission" date="2017-08" db="EMBL/GenBank/DDBJ databases">
        <title>Phylogenetic analysis of Mycobacterium avium complex whole genomes.</title>
        <authorList>
            <person name="Caverly L.J."/>
            <person name="Spilker T."/>
            <person name="Lipuma J."/>
        </authorList>
    </citation>
    <scope>NUCLEOTIDE SEQUENCE [LARGE SCALE GENOMIC DNA]</scope>
    <source>
        <strain evidence="6 7">FLAC0165</strain>
    </source>
</reference>
<dbReference type="GO" id="GO:0005524">
    <property type="term" value="F:ATP binding"/>
    <property type="evidence" value="ECO:0007669"/>
    <property type="project" value="InterPro"/>
</dbReference>